<evidence type="ECO:0000256" key="4">
    <source>
        <dbReference type="PROSITE-ProRule" id="PRU00433"/>
    </source>
</evidence>
<dbReference type="Gene3D" id="2.120.10.30">
    <property type="entry name" value="TolB, C-terminal domain"/>
    <property type="match status" value="1"/>
</dbReference>
<dbReference type="Gene3D" id="1.10.760.10">
    <property type="entry name" value="Cytochrome c-like domain"/>
    <property type="match status" value="1"/>
</dbReference>
<evidence type="ECO:0000256" key="1">
    <source>
        <dbReference type="ARBA" id="ARBA00022617"/>
    </source>
</evidence>
<sequence>MKYLSLILISLGWSQISFAAPPSGEQVYRQYCAGCHGAQLQGGLGANLVDDTWLHGDSEGAIIKTIKNGVLDKGMPAFSAGLAPEQIKLVAQFIKSQNDTPSSGKLAEQNKSVTSEHYQFDLKLLTVFDSLTWAITFINDQEYLATERDTGNLYYANINGTYRTIKGTPQVWNNDQGGMLDIALDVNFAENQTIYLAYAKENVNDNWQQPKGMTAILKARIEGDKLVDKQEIFSVDDAFALPSGRHFGSRIVVDDKYLYFSIGERGVRPDAQDLTKPNGKIHRIHLDGSIPSDNPFDRANAYKSIWTYGNRNPQGLARHPSTGEIWSTEHGPKGGDEINLISKGLNYGWPVITYGLNYDGTSMTDKTHMPGMEQPIRYYVPSIATGGIDFYHGEKWSKWQNNMLVTGMGAQELRRVKIVNKQVVEEELLVKDFGRVRDVAVSPSGDIYIMITRDHKGHMYKLEQRN</sequence>
<dbReference type="RefSeq" id="WP_048694696.1">
    <property type="nucleotide sequence ID" value="NZ_KQ130502.1"/>
</dbReference>
<organism evidence="7 8">
    <name type="scientific">Catenovulum maritimum</name>
    <dbReference type="NCBI Taxonomy" id="1513271"/>
    <lineage>
        <taxon>Bacteria</taxon>
        <taxon>Pseudomonadati</taxon>
        <taxon>Pseudomonadota</taxon>
        <taxon>Gammaproteobacteria</taxon>
        <taxon>Alteromonadales</taxon>
        <taxon>Alteromonadaceae</taxon>
        <taxon>Catenovulum</taxon>
    </lineage>
</organism>
<dbReference type="InterPro" id="IPR011041">
    <property type="entry name" value="Quinoprot_gluc/sorb_DH_b-prop"/>
</dbReference>
<dbReference type="GO" id="GO:0046872">
    <property type="term" value="F:metal ion binding"/>
    <property type="evidence" value="ECO:0007669"/>
    <property type="project" value="UniProtKB-KW"/>
</dbReference>
<proteinExistence type="predicted"/>
<dbReference type="SUPFAM" id="SSF46626">
    <property type="entry name" value="Cytochrome c"/>
    <property type="match status" value="1"/>
</dbReference>
<gene>
    <name evidence="7" type="ORF">XM47_15865</name>
</gene>
<evidence type="ECO:0000256" key="3">
    <source>
        <dbReference type="ARBA" id="ARBA00023004"/>
    </source>
</evidence>
<feature type="domain" description="Cytochrome c" evidence="6">
    <location>
        <begin position="19"/>
        <end position="98"/>
    </location>
</feature>
<feature type="chain" id="PRO_5005298524" description="Cytochrome c domain-containing protein" evidence="5">
    <location>
        <begin position="20"/>
        <end position="466"/>
    </location>
</feature>
<keyword evidence="5" id="KW-0732">Signal</keyword>
<evidence type="ECO:0000256" key="2">
    <source>
        <dbReference type="ARBA" id="ARBA00022723"/>
    </source>
</evidence>
<dbReference type="InterPro" id="IPR009056">
    <property type="entry name" value="Cyt_c-like_dom"/>
</dbReference>
<dbReference type="GO" id="GO:0020037">
    <property type="term" value="F:heme binding"/>
    <property type="evidence" value="ECO:0007669"/>
    <property type="project" value="InterPro"/>
</dbReference>
<evidence type="ECO:0000256" key="5">
    <source>
        <dbReference type="SAM" id="SignalP"/>
    </source>
</evidence>
<feature type="signal peptide" evidence="5">
    <location>
        <begin position="1"/>
        <end position="19"/>
    </location>
</feature>
<dbReference type="PANTHER" id="PTHR19328">
    <property type="entry name" value="HEDGEHOG-INTERACTING PROTEIN"/>
    <property type="match status" value="1"/>
</dbReference>
<reference evidence="7 8" key="1">
    <citation type="submission" date="2015-04" db="EMBL/GenBank/DDBJ databases">
        <title>Draft Genome Sequence of the Novel Agar-Digesting Marine Bacterium Q1.</title>
        <authorList>
            <person name="Li Y."/>
            <person name="Li D."/>
            <person name="Chen G."/>
            <person name="Du Z."/>
        </authorList>
    </citation>
    <scope>NUCLEOTIDE SEQUENCE [LARGE SCALE GENOMIC DNA]</scope>
    <source>
        <strain evidence="7 8">Q1</strain>
    </source>
</reference>
<keyword evidence="3 4" id="KW-0408">Iron</keyword>
<dbReference type="PATRIC" id="fig|1513271.3.peg.3268"/>
<dbReference type="InterPro" id="IPR012938">
    <property type="entry name" value="Glc/Sorbosone_DH"/>
</dbReference>
<keyword evidence="1 4" id="KW-0349">Heme</keyword>
<dbReference type="Pfam" id="PF13442">
    <property type="entry name" value="Cytochrome_CBB3"/>
    <property type="match status" value="1"/>
</dbReference>
<dbReference type="Pfam" id="PF07995">
    <property type="entry name" value="GSDH"/>
    <property type="match status" value="1"/>
</dbReference>
<dbReference type="Proteomes" id="UP000037600">
    <property type="component" value="Unassembled WGS sequence"/>
</dbReference>
<name>A0A0J8GS70_9ALTE</name>
<dbReference type="InterPro" id="IPR011042">
    <property type="entry name" value="6-blade_b-propeller_TolB-like"/>
</dbReference>
<evidence type="ECO:0000313" key="7">
    <source>
        <dbReference type="EMBL" id="KMT64149.1"/>
    </source>
</evidence>
<protein>
    <recommendedName>
        <fullName evidence="6">Cytochrome c domain-containing protein</fullName>
    </recommendedName>
</protein>
<dbReference type="STRING" id="1513271.XM47_15865"/>
<dbReference type="EMBL" id="LAZL01000030">
    <property type="protein sequence ID" value="KMT64149.1"/>
    <property type="molecule type" value="Genomic_DNA"/>
</dbReference>
<keyword evidence="8" id="KW-1185">Reference proteome</keyword>
<dbReference type="PANTHER" id="PTHR19328:SF75">
    <property type="entry name" value="ALDOSE SUGAR DEHYDROGENASE YLII"/>
    <property type="match status" value="1"/>
</dbReference>
<dbReference type="AlphaFoldDB" id="A0A0J8GS70"/>
<dbReference type="GO" id="GO:0009055">
    <property type="term" value="F:electron transfer activity"/>
    <property type="evidence" value="ECO:0007669"/>
    <property type="project" value="InterPro"/>
</dbReference>
<dbReference type="PROSITE" id="PS51007">
    <property type="entry name" value="CYTC"/>
    <property type="match status" value="1"/>
</dbReference>
<comment type="caution">
    <text evidence="7">The sequence shown here is derived from an EMBL/GenBank/DDBJ whole genome shotgun (WGS) entry which is preliminary data.</text>
</comment>
<evidence type="ECO:0000313" key="8">
    <source>
        <dbReference type="Proteomes" id="UP000037600"/>
    </source>
</evidence>
<evidence type="ECO:0000259" key="6">
    <source>
        <dbReference type="PROSITE" id="PS51007"/>
    </source>
</evidence>
<dbReference type="SUPFAM" id="SSF50952">
    <property type="entry name" value="Soluble quinoprotein glucose dehydrogenase"/>
    <property type="match status" value="1"/>
</dbReference>
<keyword evidence="2 4" id="KW-0479">Metal-binding</keyword>
<accession>A0A0J8GS70</accession>
<dbReference type="InterPro" id="IPR036909">
    <property type="entry name" value="Cyt_c-like_dom_sf"/>
</dbReference>